<protein>
    <submittedName>
        <fullName evidence="1">Uncharacterized protein</fullName>
    </submittedName>
</protein>
<sequence>MWDDSSRNLLAYTRELADAVLKAKVGDPVTQPMKDAAAKVALRLDGEEGQVSDALPGDLPG</sequence>
<dbReference type="EMBL" id="BAAASL010000003">
    <property type="protein sequence ID" value="GAA2710352.1"/>
    <property type="molecule type" value="Genomic_DNA"/>
</dbReference>
<accession>A0ABN3TLX5</accession>
<comment type="caution">
    <text evidence="1">The sequence shown here is derived from an EMBL/GenBank/DDBJ whole genome shotgun (WGS) entry which is preliminary data.</text>
</comment>
<evidence type="ECO:0000313" key="1">
    <source>
        <dbReference type="EMBL" id="GAA2710352.1"/>
    </source>
</evidence>
<keyword evidence="2" id="KW-1185">Reference proteome</keyword>
<gene>
    <name evidence="1" type="ORF">GCM10010315_10090</name>
</gene>
<evidence type="ECO:0000313" key="2">
    <source>
        <dbReference type="Proteomes" id="UP001500886"/>
    </source>
</evidence>
<dbReference type="Proteomes" id="UP001500886">
    <property type="component" value="Unassembled WGS sequence"/>
</dbReference>
<organism evidence="1 2">
    <name type="scientific">Streptomyces luteosporeus</name>
    <dbReference type="NCBI Taxonomy" id="173856"/>
    <lineage>
        <taxon>Bacteria</taxon>
        <taxon>Bacillati</taxon>
        <taxon>Actinomycetota</taxon>
        <taxon>Actinomycetes</taxon>
        <taxon>Kitasatosporales</taxon>
        <taxon>Streptomycetaceae</taxon>
        <taxon>Streptomyces</taxon>
    </lineage>
</organism>
<name>A0ABN3TLX5_9ACTN</name>
<reference evidence="1 2" key="1">
    <citation type="journal article" date="2019" name="Int. J. Syst. Evol. Microbiol.">
        <title>The Global Catalogue of Microorganisms (GCM) 10K type strain sequencing project: providing services to taxonomists for standard genome sequencing and annotation.</title>
        <authorList>
            <consortium name="The Broad Institute Genomics Platform"/>
            <consortium name="The Broad Institute Genome Sequencing Center for Infectious Disease"/>
            <person name="Wu L."/>
            <person name="Ma J."/>
        </authorList>
    </citation>
    <scope>NUCLEOTIDE SEQUENCE [LARGE SCALE GENOMIC DNA]</scope>
    <source>
        <strain evidence="1 2">JCM 4542</strain>
    </source>
</reference>
<proteinExistence type="predicted"/>